<dbReference type="EMBL" id="MFJD01000003">
    <property type="protein sequence ID" value="OGG04396.1"/>
    <property type="molecule type" value="Genomic_DNA"/>
</dbReference>
<reference evidence="1 2" key="1">
    <citation type="journal article" date="2016" name="Nat. Commun.">
        <title>Thousands of microbial genomes shed light on interconnected biogeochemical processes in an aquifer system.</title>
        <authorList>
            <person name="Anantharaman K."/>
            <person name="Brown C.T."/>
            <person name="Hug L.A."/>
            <person name="Sharon I."/>
            <person name="Castelle C.J."/>
            <person name="Probst A.J."/>
            <person name="Thomas B.C."/>
            <person name="Singh A."/>
            <person name="Wilkins M.J."/>
            <person name="Karaoz U."/>
            <person name="Brodie E.L."/>
            <person name="Williams K.H."/>
            <person name="Hubbard S.S."/>
            <person name="Banfield J.F."/>
        </authorList>
    </citation>
    <scope>NUCLEOTIDE SEQUENCE [LARGE SCALE GENOMIC DNA]</scope>
</reference>
<comment type="caution">
    <text evidence="1">The sequence shown here is derived from an EMBL/GenBank/DDBJ whole genome shotgun (WGS) entry which is preliminary data.</text>
</comment>
<organism evidence="1 2">
    <name type="scientific">Candidatus Gottesmanbacteria bacterium RBG_16_52_11</name>
    <dbReference type="NCBI Taxonomy" id="1798374"/>
    <lineage>
        <taxon>Bacteria</taxon>
        <taxon>Candidatus Gottesmaniibacteriota</taxon>
    </lineage>
</organism>
<accession>A0A1F5YW93</accession>
<dbReference type="Proteomes" id="UP000178448">
    <property type="component" value="Unassembled WGS sequence"/>
</dbReference>
<dbReference type="STRING" id="1798374.A2Z33_04465"/>
<dbReference type="AlphaFoldDB" id="A0A1F5YW93"/>
<evidence type="ECO:0000313" key="2">
    <source>
        <dbReference type="Proteomes" id="UP000178448"/>
    </source>
</evidence>
<gene>
    <name evidence="1" type="ORF">A2Z33_04465</name>
</gene>
<evidence type="ECO:0000313" key="1">
    <source>
        <dbReference type="EMBL" id="OGG04396.1"/>
    </source>
</evidence>
<sequence length="156" mass="16949">MNIATENANGALGTETVIELHASGLLEGGWRNARIVLFQNHKEEGRFVLEVDSDGYENGVRRVDGAEEIEFNITDPSHDIPVLMSLADVVRGVYQYTPLSLSDVTGVISRAIEQNTETDPDTFAAIVARRIAELNGKFPEFAEHMIPAAPLAGDAV</sequence>
<name>A0A1F5YW93_9BACT</name>
<proteinExistence type="predicted"/>
<protein>
    <submittedName>
        <fullName evidence="1">Uncharacterized protein</fullName>
    </submittedName>
</protein>